<dbReference type="Proteomes" id="UP000823775">
    <property type="component" value="Unassembled WGS sequence"/>
</dbReference>
<gene>
    <name evidence="2" type="ORF">HAX54_005311</name>
</gene>
<protein>
    <submittedName>
        <fullName evidence="2">Uncharacterized protein</fullName>
    </submittedName>
</protein>
<dbReference type="EMBL" id="JACEIK010000126">
    <property type="protein sequence ID" value="MCD7450331.1"/>
    <property type="molecule type" value="Genomic_DNA"/>
</dbReference>
<proteinExistence type="predicted"/>
<evidence type="ECO:0000313" key="3">
    <source>
        <dbReference type="Proteomes" id="UP000823775"/>
    </source>
</evidence>
<evidence type="ECO:0000256" key="1">
    <source>
        <dbReference type="SAM" id="MobiDB-lite"/>
    </source>
</evidence>
<sequence>MGEHCVRGHRITMSEKGEVTVKPNLQVSGTEEREGKTSSNVHSVDIEEDEGLGLLIKRNTWRKLEALTRMTNTPSPEEHNPTKEIVVPAMQQIKEQDGTEKITTSGENYEISERGGDYQVKTSSGQMIVFYEPLPIQIQDRLSKRAIEDKATL</sequence>
<comment type="caution">
    <text evidence="2">The sequence shown here is derived from an EMBL/GenBank/DDBJ whole genome shotgun (WGS) entry which is preliminary data.</text>
</comment>
<keyword evidence="3" id="KW-1185">Reference proteome</keyword>
<feature type="region of interest" description="Disordered" evidence="1">
    <location>
        <begin position="19"/>
        <end position="44"/>
    </location>
</feature>
<reference evidence="2 3" key="1">
    <citation type="journal article" date="2021" name="BMC Genomics">
        <title>Datura genome reveals duplications of psychoactive alkaloid biosynthetic genes and high mutation rate following tissue culture.</title>
        <authorList>
            <person name="Rajewski A."/>
            <person name="Carter-House D."/>
            <person name="Stajich J."/>
            <person name="Litt A."/>
        </authorList>
    </citation>
    <scope>NUCLEOTIDE SEQUENCE [LARGE SCALE GENOMIC DNA]</scope>
    <source>
        <strain evidence="2">AR-01</strain>
    </source>
</reference>
<evidence type="ECO:0000313" key="2">
    <source>
        <dbReference type="EMBL" id="MCD7450331.1"/>
    </source>
</evidence>
<accession>A0ABS8RU38</accession>
<name>A0ABS8RU38_DATST</name>
<organism evidence="2 3">
    <name type="scientific">Datura stramonium</name>
    <name type="common">Jimsonweed</name>
    <name type="synonym">Common thornapple</name>
    <dbReference type="NCBI Taxonomy" id="4076"/>
    <lineage>
        <taxon>Eukaryota</taxon>
        <taxon>Viridiplantae</taxon>
        <taxon>Streptophyta</taxon>
        <taxon>Embryophyta</taxon>
        <taxon>Tracheophyta</taxon>
        <taxon>Spermatophyta</taxon>
        <taxon>Magnoliopsida</taxon>
        <taxon>eudicotyledons</taxon>
        <taxon>Gunneridae</taxon>
        <taxon>Pentapetalae</taxon>
        <taxon>asterids</taxon>
        <taxon>lamiids</taxon>
        <taxon>Solanales</taxon>
        <taxon>Solanaceae</taxon>
        <taxon>Solanoideae</taxon>
        <taxon>Datureae</taxon>
        <taxon>Datura</taxon>
    </lineage>
</organism>